<dbReference type="Proteomes" id="UP000000370">
    <property type="component" value="Chromosome"/>
</dbReference>
<dbReference type="Gene3D" id="1.10.10.60">
    <property type="entry name" value="Homeodomain-like"/>
    <property type="match status" value="1"/>
</dbReference>
<sequence>MWLETILGSIKEFVVRFSDIISNTVDSDVIIADNNLKIVGSKFRYFTLYNEIEVGSLISEVISKKEKVIVKDKGDIKSCRQCEQFQDCKMIGFVGVPIYYKDCVVGAIALLLPQHRVESLFQTIDTSIEFLENMAELLSGKIEYYNQNQSLSQIIVEREAMMDLLSDAVVFTDYYGNIQHCNSRFKKLFTSGKNVNGKQLQELLPHAIFEEYFSEYNELKNIRVYISCGSYSFYGFVSSKQVIVNGKEYGIMFVFETMNQVQKNVQLSEKGSMVTLKWAEWIYPRDIIQKSKALAVTGKTILISSKNRNLSELLTKGITNFSERSLNGLKILFCDNMYRDLLNVFLFDEFGELRDANNGTMLIHDVENLPLYVQERLLYFIKTGNIKLNNNTSVKSDVRLIFSSTGDLRELAKKGLFLEELYYHISENEIIVPNLQDDMTLFQLLVNSGLSYYGKIYQNNNVSLDKEVLEYLFRSNFKENLNQLESVLESIVRKNENEVTLNDINDMGLYIETNQNDISLSTFEMEKISELLKTGCSKSEIARRLGIGRATLYRKLVEYGLSD</sequence>
<dbReference type="InterPro" id="IPR009057">
    <property type="entry name" value="Homeodomain-like_sf"/>
</dbReference>
<dbReference type="AlphaFoldDB" id="A9KNP2"/>
<keyword evidence="1" id="KW-0547">Nucleotide-binding</keyword>
<dbReference type="CDD" id="cd00569">
    <property type="entry name" value="HTH_Hin_like"/>
    <property type="match status" value="1"/>
</dbReference>
<evidence type="ECO:0000256" key="2">
    <source>
        <dbReference type="ARBA" id="ARBA00022840"/>
    </source>
</evidence>
<feature type="domain" description="Sigma-54 factor interaction" evidence="3">
    <location>
        <begin position="285"/>
        <end position="493"/>
    </location>
</feature>
<dbReference type="KEGG" id="cpy:Cphy_1265"/>
<dbReference type="Pfam" id="PF02796">
    <property type="entry name" value="HTH_7"/>
    <property type="match status" value="1"/>
</dbReference>
<dbReference type="STRING" id="357809.Cphy_1265"/>
<dbReference type="eggNOG" id="COG2203">
    <property type="taxonomic scope" value="Bacteria"/>
</dbReference>
<evidence type="ECO:0000259" key="3">
    <source>
        <dbReference type="PROSITE" id="PS50045"/>
    </source>
</evidence>
<keyword evidence="2" id="KW-0067">ATP-binding</keyword>
<name>A9KNP2_LACP7</name>
<dbReference type="RefSeq" id="WP_012199297.1">
    <property type="nucleotide sequence ID" value="NC_010001.1"/>
</dbReference>
<dbReference type="InterPro" id="IPR006120">
    <property type="entry name" value="Resolvase_HTH_dom"/>
</dbReference>
<dbReference type="InterPro" id="IPR002078">
    <property type="entry name" value="Sigma_54_int"/>
</dbReference>
<reference evidence="5" key="1">
    <citation type="submission" date="2007-11" db="EMBL/GenBank/DDBJ databases">
        <title>Complete genome sequence of Clostridium phytofermentans ISDg.</title>
        <authorList>
            <person name="Leschine S.B."/>
            <person name="Warnick T.A."/>
            <person name="Blanchard J.L."/>
            <person name="Schnell D.J."/>
            <person name="Petit E.L."/>
            <person name="LaTouf W.G."/>
            <person name="Copeland A."/>
            <person name="Lucas S."/>
            <person name="Lapidus A."/>
            <person name="Barry K."/>
            <person name="Glavina del Rio T."/>
            <person name="Dalin E."/>
            <person name="Tice H."/>
            <person name="Pitluck S."/>
            <person name="Kiss H."/>
            <person name="Brettin T."/>
            <person name="Bruce D."/>
            <person name="Detter J.C."/>
            <person name="Han C."/>
            <person name="Kuske C."/>
            <person name="Schmutz J."/>
            <person name="Larimer F."/>
            <person name="Land M."/>
            <person name="Hauser L."/>
            <person name="Kyrpides N."/>
            <person name="Kim E.A."/>
            <person name="Richardson P."/>
        </authorList>
    </citation>
    <scope>NUCLEOTIDE SEQUENCE [LARGE SCALE GENOMIC DNA]</scope>
    <source>
        <strain evidence="5">ATCC 700394 / DSM 18823 / ISDg</strain>
    </source>
</reference>
<keyword evidence="5" id="KW-1185">Reference proteome</keyword>
<proteinExistence type="predicted"/>
<dbReference type="GO" id="GO:0000150">
    <property type="term" value="F:DNA strand exchange activity"/>
    <property type="evidence" value="ECO:0007669"/>
    <property type="project" value="InterPro"/>
</dbReference>
<evidence type="ECO:0000256" key="1">
    <source>
        <dbReference type="ARBA" id="ARBA00022741"/>
    </source>
</evidence>
<dbReference type="Gene3D" id="3.30.450.40">
    <property type="match status" value="1"/>
</dbReference>
<accession>A9KNP2</accession>
<dbReference type="HOGENOM" id="CLU_000445_8_1_9"/>
<dbReference type="GO" id="GO:0005524">
    <property type="term" value="F:ATP binding"/>
    <property type="evidence" value="ECO:0007669"/>
    <property type="project" value="UniProtKB-KW"/>
</dbReference>
<dbReference type="eggNOG" id="COG3829">
    <property type="taxonomic scope" value="Bacteria"/>
</dbReference>
<dbReference type="PROSITE" id="PS50045">
    <property type="entry name" value="SIGMA54_INTERACT_4"/>
    <property type="match status" value="1"/>
</dbReference>
<dbReference type="GO" id="GO:0003677">
    <property type="term" value="F:DNA binding"/>
    <property type="evidence" value="ECO:0007669"/>
    <property type="project" value="InterPro"/>
</dbReference>
<dbReference type="OrthoDB" id="9764280at2"/>
<dbReference type="GO" id="GO:0006355">
    <property type="term" value="P:regulation of DNA-templated transcription"/>
    <property type="evidence" value="ECO:0007669"/>
    <property type="project" value="InterPro"/>
</dbReference>
<evidence type="ECO:0000313" key="5">
    <source>
        <dbReference type="Proteomes" id="UP000000370"/>
    </source>
</evidence>
<dbReference type="Gene3D" id="3.30.450.20">
    <property type="entry name" value="PAS domain"/>
    <property type="match status" value="1"/>
</dbReference>
<dbReference type="PANTHER" id="PTHR32071">
    <property type="entry name" value="TRANSCRIPTIONAL REGULATORY PROTEIN"/>
    <property type="match status" value="1"/>
</dbReference>
<evidence type="ECO:0000313" key="4">
    <source>
        <dbReference type="EMBL" id="ABX41643.1"/>
    </source>
</evidence>
<protein>
    <submittedName>
        <fullName evidence="4">Transcriptional regulator, Fis family</fullName>
    </submittedName>
</protein>
<dbReference type="SUPFAM" id="SSF52540">
    <property type="entry name" value="P-loop containing nucleoside triphosphate hydrolases"/>
    <property type="match status" value="1"/>
</dbReference>
<dbReference type="SUPFAM" id="SSF46689">
    <property type="entry name" value="Homeodomain-like"/>
    <property type="match status" value="1"/>
</dbReference>
<organism evidence="4 5">
    <name type="scientific">Lachnoclostridium phytofermentans (strain ATCC 700394 / DSM 18823 / ISDg)</name>
    <name type="common">Clostridium phytofermentans</name>
    <dbReference type="NCBI Taxonomy" id="357809"/>
    <lineage>
        <taxon>Bacteria</taxon>
        <taxon>Bacillati</taxon>
        <taxon>Bacillota</taxon>
        <taxon>Clostridia</taxon>
        <taxon>Lachnospirales</taxon>
        <taxon>Lachnospiraceae</taxon>
    </lineage>
</organism>
<dbReference type="Pfam" id="PF00158">
    <property type="entry name" value="Sigma54_activat"/>
    <property type="match status" value="1"/>
</dbReference>
<dbReference type="InterPro" id="IPR029016">
    <property type="entry name" value="GAF-like_dom_sf"/>
</dbReference>
<dbReference type="Gene3D" id="3.40.50.300">
    <property type="entry name" value="P-loop containing nucleotide triphosphate hydrolases"/>
    <property type="match status" value="1"/>
</dbReference>
<dbReference type="InterPro" id="IPR027417">
    <property type="entry name" value="P-loop_NTPase"/>
</dbReference>
<gene>
    <name evidence="4" type="ordered locus">Cphy_1265</name>
</gene>
<dbReference type="EMBL" id="CP000885">
    <property type="protein sequence ID" value="ABX41643.1"/>
    <property type="molecule type" value="Genomic_DNA"/>
</dbReference>